<accession>A0A2G8TEH4</accession>
<proteinExistence type="predicted"/>
<evidence type="ECO:0000313" key="2">
    <source>
        <dbReference type="EMBL" id="PIL44447.1"/>
    </source>
</evidence>
<comment type="caution">
    <text evidence="2">The sequence shown here is derived from an EMBL/GenBank/DDBJ whole genome shotgun (WGS) entry which is preliminary data.</text>
</comment>
<name>A0A2G8TEH4_9BURK</name>
<feature type="region of interest" description="Disordered" evidence="1">
    <location>
        <begin position="1"/>
        <end position="20"/>
    </location>
</feature>
<dbReference type="EMBL" id="PDOC01000007">
    <property type="protein sequence ID" value="PIL44447.1"/>
    <property type="molecule type" value="Genomic_DNA"/>
</dbReference>
<dbReference type="OrthoDB" id="955344at2"/>
<reference evidence="2 3" key="1">
    <citation type="submission" date="2017-10" db="EMBL/GenBank/DDBJ databases">
        <title>Massilia psychrophilum sp. nov., a novel purple-pigmented bacterium isolated from Tianshan glacier, Xinjiang Municipality, China.</title>
        <authorList>
            <person name="Wang H."/>
        </authorList>
    </citation>
    <scope>NUCLEOTIDE SEQUENCE [LARGE SCALE GENOMIC DNA]</scope>
    <source>
        <strain evidence="2 3">JCM 30074</strain>
    </source>
</reference>
<evidence type="ECO:0000313" key="3">
    <source>
        <dbReference type="Proteomes" id="UP000230390"/>
    </source>
</evidence>
<dbReference type="AlphaFoldDB" id="A0A2G8TEH4"/>
<organism evidence="2 3">
    <name type="scientific">Massilia eurypsychrophila</name>
    <dbReference type="NCBI Taxonomy" id="1485217"/>
    <lineage>
        <taxon>Bacteria</taxon>
        <taxon>Pseudomonadati</taxon>
        <taxon>Pseudomonadota</taxon>
        <taxon>Betaproteobacteria</taxon>
        <taxon>Burkholderiales</taxon>
        <taxon>Oxalobacteraceae</taxon>
        <taxon>Telluria group</taxon>
        <taxon>Massilia</taxon>
    </lineage>
</organism>
<sequence>MVATADGARRHRSWPSRAGGAQCNFGVAPLFGVASTRQRLRQLCDGAVTASRSYSDYAERLEAAGVELVPVTQFDGRNYRKGFWLSIQTGAY</sequence>
<evidence type="ECO:0000256" key="1">
    <source>
        <dbReference type="SAM" id="MobiDB-lite"/>
    </source>
</evidence>
<protein>
    <submittedName>
        <fullName evidence="2">Uncharacterized protein</fullName>
    </submittedName>
</protein>
<gene>
    <name evidence="2" type="ORF">CR105_13365</name>
</gene>
<dbReference type="RefSeq" id="WP_099788961.1">
    <property type="nucleotide sequence ID" value="NZ_JBHLYV010000022.1"/>
</dbReference>
<dbReference type="Proteomes" id="UP000230390">
    <property type="component" value="Unassembled WGS sequence"/>
</dbReference>
<keyword evidence="3" id="KW-1185">Reference proteome</keyword>